<sequence length="213" mass="23806">MGMLGLSPQGLGSRDLPRLQDFEGGDIHLAVAEEAHDLLTRARAYREAGQIARAQQKARAALQVVRRGLRLHPKSPFLGRFLCGIYYELRDFGAAENCLEHLVEALAKESDADLTEPYTRLGIIKWYHRKDVLAAIDFFHCALDAARPDTDPDLASEPHLHLARIYLEINVPERARDHAEQRLLAVRGCRQAAILYELVQTEEAFDLGASAVS</sequence>
<dbReference type="PROSITE" id="PS50005">
    <property type="entry name" value="TPR"/>
    <property type="match status" value="1"/>
</dbReference>
<organism evidence="2 3">
    <name type="scientific">Thiorhodococcus minor</name>
    <dbReference type="NCBI Taxonomy" id="57489"/>
    <lineage>
        <taxon>Bacteria</taxon>
        <taxon>Pseudomonadati</taxon>
        <taxon>Pseudomonadota</taxon>
        <taxon>Gammaproteobacteria</taxon>
        <taxon>Chromatiales</taxon>
        <taxon>Chromatiaceae</taxon>
        <taxon>Thiorhodococcus</taxon>
    </lineage>
</organism>
<reference evidence="2 3" key="1">
    <citation type="submission" date="2020-02" db="EMBL/GenBank/DDBJ databases">
        <title>Genome sequences of Thiorhodococcus mannitoliphagus and Thiorhodococcus minor, purple sulfur photosynthetic bacteria in the gammaproteobacterial family, Chromatiaceae.</title>
        <authorList>
            <person name="Aviles F.A."/>
            <person name="Meyer T.E."/>
            <person name="Kyndt J.A."/>
        </authorList>
    </citation>
    <scope>NUCLEOTIDE SEQUENCE [LARGE SCALE GENOMIC DNA]</scope>
    <source>
        <strain evidence="2 3">DSM 11518</strain>
    </source>
</reference>
<proteinExistence type="predicted"/>
<name>A0A6M0JZV4_9GAMM</name>
<dbReference type="SUPFAM" id="SSF48452">
    <property type="entry name" value="TPR-like"/>
    <property type="match status" value="1"/>
</dbReference>
<keyword evidence="1" id="KW-0802">TPR repeat</keyword>
<keyword evidence="3" id="KW-1185">Reference proteome</keyword>
<evidence type="ECO:0000313" key="3">
    <source>
        <dbReference type="Proteomes" id="UP000483379"/>
    </source>
</evidence>
<dbReference type="Proteomes" id="UP000483379">
    <property type="component" value="Unassembled WGS sequence"/>
</dbReference>
<evidence type="ECO:0000313" key="2">
    <source>
        <dbReference type="EMBL" id="NEV62659.1"/>
    </source>
</evidence>
<evidence type="ECO:0000256" key="1">
    <source>
        <dbReference type="PROSITE-ProRule" id="PRU00339"/>
    </source>
</evidence>
<dbReference type="RefSeq" id="WP_164453127.1">
    <property type="nucleotide sequence ID" value="NZ_JAAIJQ010000032.1"/>
</dbReference>
<protein>
    <recommendedName>
        <fullName evidence="4">Tetratricopeptide repeat protein</fullName>
    </recommendedName>
</protein>
<dbReference type="AlphaFoldDB" id="A0A6M0JZV4"/>
<comment type="caution">
    <text evidence="2">The sequence shown here is derived from an EMBL/GenBank/DDBJ whole genome shotgun (WGS) entry which is preliminary data.</text>
</comment>
<dbReference type="InterPro" id="IPR011990">
    <property type="entry name" value="TPR-like_helical_dom_sf"/>
</dbReference>
<dbReference type="EMBL" id="JAAIJQ010000032">
    <property type="protein sequence ID" value="NEV62659.1"/>
    <property type="molecule type" value="Genomic_DNA"/>
</dbReference>
<evidence type="ECO:0008006" key="4">
    <source>
        <dbReference type="Google" id="ProtNLM"/>
    </source>
</evidence>
<feature type="repeat" description="TPR" evidence="1">
    <location>
        <begin position="42"/>
        <end position="75"/>
    </location>
</feature>
<dbReference type="InterPro" id="IPR019734">
    <property type="entry name" value="TPR_rpt"/>
</dbReference>
<gene>
    <name evidence="2" type="ORF">G3446_12290</name>
</gene>
<dbReference type="Gene3D" id="1.25.40.10">
    <property type="entry name" value="Tetratricopeptide repeat domain"/>
    <property type="match status" value="1"/>
</dbReference>
<accession>A0A6M0JZV4</accession>